<dbReference type="EC" id="2.4.1.109" evidence="4 14"/>
<dbReference type="SMART" id="SM00472">
    <property type="entry name" value="MIR"/>
    <property type="match status" value="3"/>
</dbReference>
<dbReference type="EMBL" id="QEAP01000031">
    <property type="protein sequence ID" value="TPX76984.1"/>
    <property type="molecule type" value="Genomic_DNA"/>
</dbReference>
<sequence>MQKILRKRNPLTDDDEDTSTESLLPISEDDKNIKRRRQDADAANYQLYHVYVPAVLTIVSLWTRLYKISWANYVVWDEAHFGKFASFYLKREFYFDVHPPMGKMLLGFAGLMSFYNGSFSFESGKEFPTEMNYTGMRVFCALFGAFMVPLAYFTGIQLNFTKPACVLLACMVMFDIATLEISRFILLDSMLLFFTAFATYSLVVFRNYQISSPFSREWFIWLFMSGLSLGMVTSVKWVGLFAIALVGLNTIEDLWEMFGDLKMHPITYLKHWYWRIVFLIVVPVTFYAFNFYLHFWILNHSGSGDGQMSSLFQANLIGNKLNDNPPNIAYGSMVSIRSSTRGGALLHSHKETFPEGSMQQQVTGYHHADSNNKWIVKRAWNLPEDDEKTPVFIKNGDVVRLVHEQTKKNLHSHKFPGPMTKKENEVSCHGNETNGDDTDLWVIEVVDDVTAWRKPTTIKSLTTRFLIRNQKSNCLLRYTGEVLPDWGFKQNEVVCQRRNPDTRDVANMWNIENHWNDKLPHGSSSQYGRRFWKDFADLNVAMWNSNNALTPDPDKEPDGLTSHPWQWPFVSLGLRICGWEDTHVKFFLLGHPILWIGSSLSLILFAVFYVVYIIRWQRKCTDWSNLAEWNNFVFAGKIGFMGWFLHYIPFFIMGRVTYLHHYFPALYFALINFAFMIDHIGLKFQPWIHRGFIYTLGGVIFIVYMYFADFAFGIKGPAKAYAGRRWNKDWNIYNN</sequence>
<evidence type="ECO:0000256" key="6">
    <source>
        <dbReference type="ARBA" id="ARBA00022679"/>
    </source>
</evidence>
<evidence type="ECO:0000256" key="10">
    <source>
        <dbReference type="ARBA" id="ARBA00022989"/>
    </source>
</evidence>
<feature type="transmembrane region" description="Helical" evidence="14">
    <location>
        <begin position="688"/>
        <end position="707"/>
    </location>
</feature>
<dbReference type="UniPathway" id="UPA00378"/>
<feature type="transmembrane region" description="Helical" evidence="14">
    <location>
        <begin position="272"/>
        <end position="293"/>
    </location>
</feature>
<dbReference type="Gene3D" id="2.80.10.50">
    <property type="match status" value="1"/>
</dbReference>
<name>A0A507FKY9_9FUNG</name>
<dbReference type="PANTHER" id="PTHR10050:SF46">
    <property type="entry name" value="PROTEIN O-MANNOSYL-TRANSFERASE 2"/>
    <property type="match status" value="1"/>
</dbReference>
<dbReference type="STRING" id="246404.A0A507FKY9"/>
<comment type="catalytic activity">
    <reaction evidence="13 14">
        <text>a di-trans,poly-cis-dolichyl beta-D-mannosyl phosphate + L-seryl-[protein] = 3-O-(alpha-D-mannosyl)-L-seryl-[protein] + a di-trans,poly-cis-dolichyl phosphate + H(+)</text>
        <dbReference type="Rhea" id="RHEA:17377"/>
        <dbReference type="Rhea" id="RHEA-COMP:9863"/>
        <dbReference type="Rhea" id="RHEA-COMP:13546"/>
        <dbReference type="Rhea" id="RHEA-COMP:19498"/>
        <dbReference type="Rhea" id="RHEA-COMP:19501"/>
        <dbReference type="ChEBI" id="CHEBI:15378"/>
        <dbReference type="ChEBI" id="CHEBI:29999"/>
        <dbReference type="ChEBI" id="CHEBI:57683"/>
        <dbReference type="ChEBI" id="CHEBI:58211"/>
        <dbReference type="ChEBI" id="CHEBI:137321"/>
        <dbReference type="EC" id="2.4.1.109"/>
    </reaction>
</comment>
<feature type="transmembrane region" description="Helical" evidence="14">
    <location>
        <begin position="135"/>
        <end position="153"/>
    </location>
</feature>
<comment type="pathway">
    <text evidence="2 14">Protein modification; protein glycosylation.</text>
</comment>
<keyword evidence="11 14" id="KW-0472">Membrane</keyword>
<evidence type="ECO:0000256" key="11">
    <source>
        <dbReference type="ARBA" id="ARBA00023136"/>
    </source>
</evidence>
<accession>A0A507FKY9</accession>
<dbReference type="Pfam" id="PF02366">
    <property type="entry name" value="PMT"/>
    <property type="match status" value="1"/>
</dbReference>
<evidence type="ECO:0000256" key="7">
    <source>
        <dbReference type="ARBA" id="ARBA00022692"/>
    </source>
</evidence>
<evidence type="ECO:0000256" key="2">
    <source>
        <dbReference type="ARBA" id="ARBA00004922"/>
    </source>
</evidence>
<keyword evidence="9 14" id="KW-0256">Endoplasmic reticulum</keyword>
<dbReference type="InterPro" id="IPR036300">
    <property type="entry name" value="MIR_dom_sf"/>
</dbReference>
<evidence type="ECO:0000256" key="12">
    <source>
        <dbReference type="ARBA" id="ARBA00045085"/>
    </source>
</evidence>
<keyword evidence="6 14" id="KW-0808">Transferase</keyword>
<dbReference type="GO" id="GO:0005789">
    <property type="term" value="C:endoplasmic reticulum membrane"/>
    <property type="evidence" value="ECO:0007669"/>
    <property type="project" value="UniProtKB-SubCell"/>
</dbReference>
<evidence type="ECO:0000259" key="16">
    <source>
        <dbReference type="PROSITE" id="PS50919"/>
    </source>
</evidence>
<feature type="transmembrane region" description="Helical" evidence="14">
    <location>
        <begin position="634"/>
        <end position="653"/>
    </location>
</feature>
<feature type="transmembrane region" description="Helical" evidence="14">
    <location>
        <begin position="220"/>
        <end position="248"/>
    </location>
</feature>
<evidence type="ECO:0000313" key="18">
    <source>
        <dbReference type="Proteomes" id="UP000320333"/>
    </source>
</evidence>
<proteinExistence type="inferred from homology"/>
<evidence type="ECO:0000256" key="1">
    <source>
        <dbReference type="ARBA" id="ARBA00004477"/>
    </source>
</evidence>
<dbReference type="AlphaFoldDB" id="A0A507FKY9"/>
<dbReference type="InterPro" id="IPR003342">
    <property type="entry name" value="ArnT-like_N"/>
</dbReference>
<comment type="function">
    <text evidence="14">Transfers mannose from Dol-P-mannose to Ser or Thr residues on proteins.</text>
</comment>
<evidence type="ECO:0000256" key="14">
    <source>
        <dbReference type="RuleBase" id="RU367007"/>
    </source>
</evidence>
<keyword evidence="10 14" id="KW-1133">Transmembrane helix</keyword>
<feature type="domain" description="MIR" evidence="16">
    <location>
        <begin position="325"/>
        <end position="379"/>
    </location>
</feature>
<evidence type="ECO:0000256" key="9">
    <source>
        <dbReference type="ARBA" id="ARBA00022824"/>
    </source>
</evidence>
<dbReference type="InterPro" id="IPR016093">
    <property type="entry name" value="MIR_motif"/>
</dbReference>
<feature type="transmembrane region" description="Helical" evidence="14">
    <location>
        <begin position="593"/>
        <end position="614"/>
    </location>
</feature>
<dbReference type="FunFam" id="2.80.10.50:FF:000012">
    <property type="entry name" value="Protein O-mannosyl-transferase 1"/>
    <property type="match status" value="1"/>
</dbReference>
<keyword evidence="18" id="KW-1185">Reference proteome</keyword>
<dbReference type="OrthoDB" id="292747at2759"/>
<dbReference type="GO" id="GO:0004169">
    <property type="term" value="F:dolichyl-phosphate-mannose-protein mannosyltransferase activity"/>
    <property type="evidence" value="ECO:0007669"/>
    <property type="project" value="UniProtKB-UniRule"/>
</dbReference>
<feature type="region of interest" description="Disordered" evidence="15">
    <location>
        <begin position="1"/>
        <end position="23"/>
    </location>
</feature>
<evidence type="ECO:0000256" key="4">
    <source>
        <dbReference type="ARBA" id="ARBA00012839"/>
    </source>
</evidence>
<dbReference type="Proteomes" id="UP000320333">
    <property type="component" value="Unassembled WGS sequence"/>
</dbReference>
<dbReference type="PROSITE" id="PS50919">
    <property type="entry name" value="MIR"/>
    <property type="match status" value="2"/>
</dbReference>
<evidence type="ECO:0000256" key="8">
    <source>
        <dbReference type="ARBA" id="ARBA00022737"/>
    </source>
</evidence>
<evidence type="ECO:0000313" key="17">
    <source>
        <dbReference type="EMBL" id="TPX76984.1"/>
    </source>
</evidence>
<evidence type="ECO:0000256" key="13">
    <source>
        <dbReference type="ARBA" id="ARBA00045102"/>
    </source>
</evidence>
<keyword evidence="7 14" id="KW-0812">Transmembrane</keyword>
<evidence type="ECO:0000256" key="5">
    <source>
        <dbReference type="ARBA" id="ARBA00022676"/>
    </source>
</evidence>
<reference evidence="17 18" key="1">
    <citation type="journal article" date="2019" name="Sci. Rep.">
        <title>Comparative genomics of chytrid fungi reveal insights into the obligate biotrophic and pathogenic lifestyle of Synchytrium endobioticum.</title>
        <authorList>
            <person name="van de Vossenberg B.T.L.H."/>
            <person name="Warris S."/>
            <person name="Nguyen H.D.T."/>
            <person name="van Gent-Pelzer M.P.E."/>
            <person name="Joly D.L."/>
            <person name="van de Geest H.C."/>
            <person name="Bonants P.J.M."/>
            <person name="Smith D.S."/>
            <person name="Levesque C.A."/>
            <person name="van der Lee T.A.J."/>
        </authorList>
    </citation>
    <scope>NUCLEOTIDE SEQUENCE [LARGE SCALE GENOMIC DNA]</scope>
    <source>
        <strain evidence="17 18">CBS 675.73</strain>
    </source>
</reference>
<dbReference type="PANTHER" id="PTHR10050">
    <property type="entry name" value="DOLICHYL-PHOSPHATE-MANNOSE--PROTEIN MANNOSYLTRANSFERASE"/>
    <property type="match status" value="1"/>
</dbReference>
<evidence type="ECO:0000256" key="3">
    <source>
        <dbReference type="ARBA" id="ARBA00007222"/>
    </source>
</evidence>
<comment type="catalytic activity">
    <reaction evidence="12 14">
        <text>a di-trans,poly-cis-dolichyl beta-D-mannosyl phosphate + L-threonyl-[protein] = 3-O-(alpha-D-mannosyl)-L-threonyl-[protein] + a di-trans,poly-cis-dolichyl phosphate + H(+)</text>
        <dbReference type="Rhea" id="RHEA:53396"/>
        <dbReference type="Rhea" id="RHEA-COMP:11060"/>
        <dbReference type="Rhea" id="RHEA-COMP:13547"/>
        <dbReference type="Rhea" id="RHEA-COMP:19498"/>
        <dbReference type="Rhea" id="RHEA-COMP:19501"/>
        <dbReference type="ChEBI" id="CHEBI:15378"/>
        <dbReference type="ChEBI" id="CHEBI:30013"/>
        <dbReference type="ChEBI" id="CHEBI:57683"/>
        <dbReference type="ChEBI" id="CHEBI:58211"/>
        <dbReference type="ChEBI" id="CHEBI:137323"/>
        <dbReference type="EC" id="2.4.1.109"/>
    </reaction>
</comment>
<dbReference type="SUPFAM" id="SSF82109">
    <property type="entry name" value="MIR domain"/>
    <property type="match status" value="1"/>
</dbReference>
<feature type="transmembrane region" description="Helical" evidence="14">
    <location>
        <begin position="191"/>
        <end position="208"/>
    </location>
</feature>
<comment type="similarity">
    <text evidence="3 14">Belongs to the glycosyltransferase 39 family.</text>
</comment>
<keyword evidence="5 14" id="KW-0328">Glycosyltransferase</keyword>
<comment type="caution">
    <text evidence="17">The sequence shown here is derived from an EMBL/GenBank/DDBJ whole genome shotgun (WGS) entry which is preliminary data.</text>
</comment>
<feature type="transmembrane region" description="Helical" evidence="14">
    <location>
        <begin position="665"/>
        <end position="682"/>
    </location>
</feature>
<dbReference type="Pfam" id="PF02815">
    <property type="entry name" value="MIR"/>
    <property type="match status" value="1"/>
</dbReference>
<dbReference type="Pfam" id="PF16192">
    <property type="entry name" value="PMT_4TMC"/>
    <property type="match status" value="1"/>
</dbReference>
<feature type="domain" description="MIR" evidence="16">
    <location>
        <begin position="390"/>
        <end position="446"/>
    </location>
</feature>
<keyword evidence="8" id="KW-0677">Repeat</keyword>
<protein>
    <recommendedName>
        <fullName evidence="4 14">Dolichyl-phosphate-mannose--protein mannosyltransferase</fullName>
        <ecNumber evidence="4 14">2.4.1.109</ecNumber>
    </recommendedName>
</protein>
<comment type="subcellular location">
    <subcellularLocation>
        <location evidence="1 14">Endoplasmic reticulum membrane</location>
        <topology evidence="1 14">Multi-pass membrane protein</topology>
    </subcellularLocation>
</comment>
<evidence type="ECO:0000256" key="15">
    <source>
        <dbReference type="SAM" id="MobiDB-lite"/>
    </source>
</evidence>
<gene>
    <name evidence="17" type="ORF">CcCBS67573_g01757</name>
</gene>
<dbReference type="InterPro" id="IPR032421">
    <property type="entry name" value="PMT_4TMC"/>
</dbReference>
<organism evidence="17 18">
    <name type="scientific">Chytriomyces confervae</name>
    <dbReference type="NCBI Taxonomy" id="246404"/>
    <lineage>
        <taxon>Eukaryota</taxon>
        <taxon>Fungi</taxon>
        <taxon>Fungi incertae sedis</taxon>
        <taxon>Chytridiomycota</taxon>
        <taxon>Chytridiomycota incertae sedis</taxon>
        <taxon>Chytridiomycetes</taxon>
        <taxon>Chytridiales</taxon>
        <taxon>Chytriomycetaceae</taxon>
        <taxon>Chytriomyces</taxon>
    </lineage>
</organism>
<feature type="transmembrane region" description="Helical" evidence="14">
    <location>
        <begin position="93"/>
        <end position="115"/>
    </location>
</feature>
<dbReference type="InterPro" id="IPR027005">
    <property type="entry name" value="PMT-like"/>
</dbReference>